<dbReference type="InterPro" id="IPR011990">
    <property type="entry name" value="TPR-like_helical_dom_sf"/>
</dbReference>
<dbReference type="Proteomes" id="UP000189796">
    <property type="component" value="Chromosome I"/>
</dbReference>
<dbReference type="AlphaFoldDB" id="A0A1M5KE52"/>
<dbReference type="Pfam" id="PF08238">
    <property type="entry name" value="Sel1"/>
    <property type="match status" value="2"/>
</dbReference>
<dbReference type="InterPro" id="IPR006597">
    <property type="entry name" value="Sel1-like"/>
</dbReference>
<name>A0A1M5KE52_9BRAD</name>
<accession>A0A1M5KE52</accession>
<dbReference type="SUPFAM" id="SSF81901">
    <property type="entry name" value="HCP-like"/>
    <property type="match status" value="1"/>
</dbReference>
<dbReference type="Gene3D" id="1.25.40.10">
    <property type="entry name" value="Tetratricopeptide repeat domain"/>
    <property type="match status" value="1"/>
</dbReference>
<evidence type="ECO:0000313" key="1">
    <source>
        <dbReference type="EMBL" id="SHG50880.1"/>
    </source>
</evidence>
<evidence type="ECO:0000313" key="2">
    <source>
        <dbReference type="Proteomes" id="UP000189796"/>
    </source>
</evidence>
<dbReference type="EMBL" id="LT670817">
    <property type="protein sequence ID" value="SHG50880.1"/>
    <property type="molecule type" value="Genomic_DNA"/>
</dbReference>
<sequence length="205" mass="22624">MSINAAMLIPRLLVARCRGRVASLQRRLSALPLVVSIGIGATSIVHADALTRGTAAYSRGDYIRAARELLPLAQRGNARALGLLGFLYENGFGEPQDSDTAVDFYAQGAVQGDPFAQAMLGLMYDKGHGVPQDFILAYKWLDLATARTQGHERDTYARFRDAIASKLSTDEIIEGQRLALHWTPVGFEPSLRAERGSWEFRHHRD</sequence>
<dbReference type="InterPro" id="IPR050767">
    <property type="entry name" value="Sel1_AlgK"/>
</dbReference>
<dbReference type="PANTHER" id="PTHR11102:SF160">
    <property type="entry name" value="ERAD-ASSOCIATED E3 UBIQUITIN-PROTEIN LIGASE COMPONENT HRD3"/>
    <property type="match status" value="1"/>
</dbReference>
<proteinExistence type="predicted"/>
<dbReference type="SMART" id="SM00671">
    <property type="entry name" value="SEL1"/>
    <property type="match status" value="2"/>
</dbReference>
<gene>
    <name evidence="1" type="ORF">SAMN05443248_1788</name>
</gene>
<dbReference type="PANTHER" id="PTHR11102">
    <property type="entry name" value="SEL-1-LIKE PROTEIN"/>
    <property type="match status" value="1"/>
</dbReference>
<reference evidence="1 2" key="1">
    <citation type="submission" date="2016-11" db="EMBL/GenBank/DDBJ databases">
        <authorList>
            <person name="Jaros S."/>
            <person name="Januszkiewicz K."/>
            <person name="Wedrychowicz H."/>
        </authorList>
    </citation>
    <scope>NUCLEOTIDE SEQUENCE [LARGE SCALE GENOMIC DNA]</scope>
    <source>
        <strain evidence="1 2">GAS138</strain>
    </source>
</reference>
<protein>
    <submittedName>
        <fullName evidence="1">Sel1 repeat-containing protein</fullName>
    </submittedName>
</protein>
<organism evidence="1 2">
    <name type="scientific">Bradyrhizobium erythrophlei</name>
    <dbReference type="NCBI Taxonomy" id="1437360"/>
    <lineage>
        <taxon>Bacteria</taxon>
        <taxon>Pseudomonadati</taxon>
        <taxon>Pseudomonadota</taxon>
        <taxon>Alphaproteobacteria</taxon>
        <taxon>Hyphomicrobiales</taxon>
        <taxon>Nitrobacteraceae</taxon>
        <taxon>Bradyrhizobium</taxon>
    </lineage>
</organism>